<organism evidence="3 4">
    <name type="scientific">Fulvivirga marina</name>
    <dbReference type="NCBI Taxonomy" id="2494733"/>
    <lineage>
        <taxon>Bacteria</taxon>
        <taxon>Pseudomonadati</taxon>
        <taxon>Bacteroidota</taxon>
        <taxon>Cytophagia</taxon>
        <taxon>Cytophagales</taxon>
        <taxon>Fulvivirgaceae</taxon>
        <taxon>Fulvivirga</taxon>
    </lineage>
</organism>
<proteinExistence type="predicted"/>
<evidence type="ECO:0000256" key="1">
    <source>
        <dbReference type="SAM" id="MobiDB-lite"/>
    </source>
</evidence>
<comment type="caution">
    <text evidence="3">The sequence shown here is derived from an EMBL/GenBank/DDBJ whole genome shotgun (WGS) entry which is preliminary data.</text>
</comment>
<dbReference type="RefSeq" id="WP_202857126.1">
    <property type="nucleotide sequence ID" value="NZ_JAEUGD010000045.1"/>
</dbReference>
<sequence>MKNRTLRACMLLFISTLWLSCTEEPVVKEEMNVEKVTYENINAREDAHLMNILQGFNPSGSSNGRTQSFDFGEVKLSEAIKVENPYKDIVRYSLILSTDPEDPGFENVVLRDHKGDIYPYITRYEPDKGWLMEKGGEFETRTFTGTLKVLDINRTLLVEVAFNNGRGIETGNYIKKHGRTECDDDGGGPTGGGGGGSGSGTGGNTGGGTSGDYGGGTGGSTGGGSTGGGSTGSGSTDGGTGGGGSDCEWGTTSTTGGLFIDCSAVGMGLHFFRTACDGGDFGDINLCDDPEFAATYSDACEEDPIGVLPDKKLIAMIEFWESSKIDDSELDTCVADIITDLTEINTSLGFLLHAITGKTPPFNWKVKTGPSSGTAQTATAYDRSTKTVTTAFDVTKFGSSSDISIARTILHESLHAWLVYWYREIHSVGITEDEDYSPSYPELLTLFSETNDLQVSHHEFIADKFIGAITSSLYQYAISKGHNVEFGYIAALAWGGLQETDIFKNNFSLSQEIDISNIINIELNGLDNDGNYKPQKGASANCPE</sequence>
<evidence type="ECO:0000313" key="4">
    <source>
        <dbReference type="Proteomes" id="UP000614216"/>
    </source>
</evidence>
<dbReference type="EMBL" id="JAEUGD010000045">
    <property type="protein sequence ID" value="MBL6447586.1"/>
    <property type="molecule type" value="Genomic_DNA"/>
</dbReference>
<dbReference type="AlphaFoldDB" id="A0A937KBZ3"/>
<keyword evidence="4" id="KW-1185">Reference proteome</keyword>
<protein>
    <submittedName>
        <fullName evidence="3">Uncharacterized protein</fullName>
    </submittedName>
</protein>
<feature type="signal peptide" evidence="2">
    <location>
        <begin position="1"/>
        <end position="20"/>
    </location>
</feature>
<dbReference type="PROSITE" id="PS51257">
    <property type="entry name" value="PROKAR_LIPOPROTEIN"/>
    <property type="match status" value="1"/>
</dbReference>
<evidence type="ECO:0000256" key="2">
    <source>
        <dbReference type="SAM" id="SignalP"/>
    </source>
</evidence>
<feature type="compositionally biased region" description="Gly residues" evidence="1">
    <location>
        <begin position="187"/>
        <end position="245"/>
    </location>
</feature>
<keyword evidence="2" id="KW-0732">Signal</keyword>
<reference evidence="3" key="1">
    <citation type="submission" date="2021-01" db="EMBL/GenBank/DDBJ databases">
        <title>Fulvivirga kasyanovii gen. nov., sp nov., a novel member of the phylum Bacteroidetes isolated from seawater in a mussel farm.</title>
        <authorList>
            <person name="Zhao L.-H."/>
            <person name="Wang Z.-J."/>
        </authorList>
    </citation>
    <scope>NUCLEOTIDE SEQUENCE</scope>
    <source>
        <strain evidence="3">29W222</strain>
    </source>
</reference>
<gene>
    <name evidence="3" type="ORF">JMN32_14805</name>
</gene>
<dbReference type="Proteomes" id="UP000614216">
    <property type="component" value="Unassembled WGS sequence"/>
</dbReference>
<name>A0A937KBZ3_9BACT</name>
<feature type="chain" id="PRO_5038033743" evidence="2">
    <location>
        <begin position="21"/>
        <end position="544"/>
    </location>
</feature>
<evidence type="ECO:0000313" key="3">
    <source>
        <dbReference type="EMBL" id="MBL6447586.1"/>
    </source>
</evidence>
<accession>A0A937KBZ3</accession>
<feature type="region of interest" description="Disordered" evidence="1">
    <location>
        <begin position="176"/>
        <end position="247"/>
    </location>
</feature>